<dbReference type="SUPFAM" id="SSF48452">
    <property type="entry name" value="TPR-like"/>
    <property type="match status" value="1"/>
</dbReference>
<dbReference type="Gene3D" id="1.25.40.10">
    <property type="entry name" value="Tetratricopeptide repeat domain"/>
    <property type="match status" value="1"/>
</dbReference>
<accession>A0A165XG43</accession>
<gene>
    <name evidence="1" type="ORF">FIBSPDRAFT_901234</name>
</gene>
<keyword evidence="2" id="KW-1185">Reference proteome</keyword>
<name>A0A165XG43_9AGAM</name>
<dbReference type="Proteomes" id="UP000076532">
    <property type="component" value="Unassembled WGS sequence"/>
</dbReference>
<sequence>MYTKDKLESVDVSISLSMESLDVERNSEAIRLLGMLCLLPDGLLRWEERLEVIEETFDSATSDLRLLQNSALVYTIGGKLGVLSPIRHFVLQHCPPDLRHAQCIYNIFWELVHAYATVGFGLEFSGAVDALSPEMGNIGNLIDHAVVHDPGEIIVDIAINMSWHLYHTHPSSYILHKVFALVPSVPTEMQARYWDISGVIALGKNEYVEATSSIMQAQDLFVEIGDRAGTAQCSERLGEALRMQDKYSEAAAALKDAQAQFFELGDRS</sequence>
<dbReference type="AlphaFoldDB" id="A0A165XG43"/>
<protein>
    <submittedName>
        <fullName evidence="1">Uncharacterized protein</fullName>
    </submittedName>
</protein>
<dbReference type="InterPro" id="IPR011990">
    <property type="entry name" value="TPR-like_helical_dom_sf"/>
</dbReference>
<reference evidence="1 2" key="1">
    <citation type="journal article" date="2016" name="Mol. Biol. Evol.">
        <title>Comparative Genomics of Early-Diverging Mushroom-Forming Fungi Provides Insights into the Origins of Lignocellulose Decay Capabilities.</title>
        <authorList>
            <person name="Nagy L.G."/>
            <person name="Riley R."/>
            <person name="Tritt A."/>
            <person name="Adam C."/>
            <person name="Daum C."/>
            <person name="Floudas D."/>
            <person name="Sun H."/>
            <person name="Yadav J.S."/>
            <person name="Pangilinan J."/>
            <person name="Larsson K.H."/>
            <person name="Matsuura K."/>
            <person name="Barry K."/>
            <person name="Labutti K."/>
            <person name="Kuo R."/>
            <person name="Ohm R.A."/>
            <person name="Bhattacharya S.S."/>
            <person name="Shirouzu T."/>
            <person name="Yoshinaga Y."/>
            <person name="Martin F.M."/>
            <person name="Grigoriev I.V."/>
            <person name="Hibbett D.S."/>
        </authorList>
    </citation>
    <scope>NUCLEOTIDE SEQUENCE [LARGE SCALE GENOMIC DNA]</scope>
    <source>
        <strain evidence="1 2">CBS 109695</strain>
    </source>
</reference>
<evidence type="ECO:0000313" key="1">
    <source>
        <dbReference type="EMBL" id="KZP08512.1"/>
    </source>
</evidence>
<organism evidence="1 2">
    <name type="scientific">Athelia psychrophila</name>
    <dbReference type="NCBI Taxonomy" id="1759441"/>
    <lineage>
        <taxon>Eukaryota</taxon>
        <taxon>Fungi</taxon>
        <taxon>Dikarya</taxon>
        <taxon>Basidiomycota</taxon>
        <taxon>Agaricomycotina</taxon>
        <taxon>Agaricomycetes</taxon>
        <taxon>Agaricomycetidae</taxon>
        <taxon>Atheliales</taxon>
        <taxon>Atheliaceae</taxon>
        <taxon>Athelia</taxon>
    </lineage>
</organism>
<dbReference type="EMBL" id="KV417720">
    <property type="protein sequence ID" value="KZP08512.1"/>
    <property type="molecule type" value="Genomic_DNA"/>
</dbReference>
<proteinExistence type="predicted"/>
<evidence type="ECO:0000313" key="2">
    <source>
        <dbReference type="Proteomes" id="UP000076532"/>
    </source>
</evidence>
<feature type="non-terminal residue" evidence="1">
    <location>
        <position position="268"/>
    </location>
</feature>
<dbReference type="STRING" id="436010.A0A165XG43"/>
<dbReference type="OrthoDB" id="431454at2759"/>